<comment type="caution">
    <text evidence="3">The sequence shown here is derived from an EMBL/GenBank/DDBJ whole genome shotgun (WGS) entry which is preliminary data.</text>
</comment>
<feature type="domain" description="Beta-lactamase class A catalytic" evidence="2">
    <location>
        <begin position="166"/>
        <end position="297"/>
    </location>
</feature>
<keyword evidence="1" id="KW-0472">Membrane</keyword>
<dbReference type="EMBL" id="JBHSGR010000007">
    <property type="protein sequence ID" value="MFC4693443.1"/>
    <property type="molecule type" value="Genomic_DNA"/>
</dbReference>
<evidence type="ECO:0000313" key="4">
    <source>
        <dbReference type="Proteomes" id="UP001596025"/>
    </source>
</evidence>
<keyword evidence="1" id="KW-1133">Transmembrane helix</keyword>
<dbReference type="GO" id="GO:0016787">
    <property type="term" value="F:hydrolase activity"/>
    <property type="evidence" value="ECO:0007669"/>
    <property type="project" value="UniProtKB-KW"/>
</dbReference>
<proteinExistence type="predicted"/>
<evidence type="ECO:0000313" key="3">
    <source>
        <dbReference type="EMBL" id="MFC4693443.1"/>
    </source>
</evidence>
<feature type="transmembrane region" description="Helical" evidence="1">
    <location>
        <begin position="20"/>
        <end position="46"/>
    </location>
</feature>
<dbReference type="RefSeq" id="WP_387988162.1">
    <property type="nucleotide sequence ID" value="NZ_JBHSGR010000007.1"/>
</dbReference>
<dbReference type="InterPro" id="IPR012338">
    <property type="entry name" value="Beta-lactam/transpept-like"/>
</dbReference>
<protein>
    <submittedName>
        <fullName evidence="3">Serine hydrolase</fullName>
    </submittedName>
</protein>
<accession>A0ABV9LH21</accession>
<keyword evidence="4" id="KW-1185">Reference proteome</keyword>
<dbReference type="Proteomes" id="UP001596025">
    <property type="component" value="Unassembled WGS sequence"/>
</dbReference>
<evidence type="ECO:0000259" key="2">
    <source>
        <dbReference type="Pfam" id="PF13354"/>
    </source>
</evidence>
<dbReference type="Pfam" id="PF13354">
    <property type="entry name" value="Beta-lactamase2"/>
    <property type="match status" value="1"/>
</dbReference>
<name>A0ABV9LH21_9ACTN</name>
<keyword evidence="3" id="KW-0378">Hydrolase</keyword>
<keyword evidence="1" id="KW-0812">Transmembrane</keyword>
<dbReference type="InterPro" id="IPR045155">
    <property type="entry name" value="Beta-lactam_cat"/>
</dbReference>
<organism evidence="3 4">
    <name type="scientific">Geodermatophilus arenarius</name>
    <dbReference type="NCBI Taxonomy" id="1137990"/>
    <lineage>
        <taxon>Bacteria</taxon>
        <taxon>Bacillati</taxon>
        <taxon>Actinomycetota</taxon>
        <taxon>Actinomycetes</taxon>
        <taxon>Geodermatophilales</taxon>
        <taxon>Geodermatophilaceae</taxon>
        <taxon>Geodermatophilus</taxon>
    </lineage>
</organism>
<sequence>MRAVRPSPGRPRRGPLERLVLGALTIVLASVLVVTTAGLLAVVLWAPEGASRPEVPDAQRATVAPDPGTPAEIRGMGVVGEAAAPVPPPVAVDDTAVLAAVDAAAGAADGTVAVAVLDAFGRPLVTGPAAGDALLSASVVKLHVVGRLLALGAAGALDLGEDDLALMERAIVTSDDGAMSTLWDRYDGAALVTATAADAGLTATAPPRVAGQWGEARLSAADVAALLAGLADTLGEGPAATLLGWMRETAPTAADGFSQTFGLLAGGPGIAAKQGWMCCVDGRRQLHSAGVLPSGTAVVLLGDFPAATSWGRARAALDSAAAAVLAALG</sequence>
<evidence type="ECO:0000256" key="1">
    <source>
        <dbReference type="SAM" id="Phobius"/>
    </source>
</evidence>
<gene>
    <name evidence="3" type="ORF">ACFO3M_08600</name>
</gene>
<dbReference type="Gene3D" id="3.40.710.10">
    <property type="entry name" value="DD-peptidase/beta-lactamase superfamily"/>
    <property type="match status" value="1"/>
</dbReference>
<dbReference type="SUPFAM" id="SSF56601">
    <property type="entry name" value="beta-lactamase/transpeptidase-like"/>
    <property type="match status" value="1"/>
</dbReference>
<reference evidence="4" key="1">
    <citation type="journal article" date="2019" name="Int. J. Syst. Evol. Microbiol.">
        <title>The Global Catalogue of Microorganisms (GCM) 10K type strain sequencing project: providing services to taxonomists for standard genome sequencing and annotation.</title>
        <authorList>
            <consortium name="The Broad Institute Genomics Platform"/>
            <consortium name="The Broad Institute Genome Sequencing Center for Infectious Disease"/>
            <person name="Wu L."/>
            <person name="Ma J."/>
        </authorList>
    </citation>
    <scope>NUCLEOTIDE SEQUENCE [LARGE SCALE GENOMIC DNA]</scope>
    <source>
        <strain evidence="4">CCUG 62763</strain>
    </source>
</reference>